<keyword evidence="2" id="KW-1185">Reference proteome</keyword>
<name>A0ACA9P1W6_9GLOM</name>
<gene>
    <name evidence="1" type="ORF">DHETER_LOCUS10603</name>
</gene>
<dbReference type="Proteomes" id="UP000789702">
    <property type="component" value="Unassembled WGS sequence"/>
</dbReference>
<evidence type="ECO:0000313" key="1">
    <source>
        <dbReference type="EMBL" id="CAG8680036.1"/>
    </source>
</evidence>
<accession>A0ACA9P1W6</accession>
<dbReference type="EMBL" id="CAJVPU010021157">
    <property type="protein sequence ID" value="CAG8680036.1"/>
    <property type="molecule type" value="Genomic_DNA"/>
</dbReference>
<sequence length="90" mass="10560">MNQLSLLATKTHYIDAIKIKWYLQFAEASECLNAKNLPLSYFKFQFTDCISKIDSVIGQLECFIDFFIRPPHYNHVELDPESNKLDIFIL</sequence>
<proteinExistence type="predicted"/>
<organism evidence="1 2">
    <name type="scientific">Dentiscutata heterogama</name>
    <dbReference type="NCBI Taxonomy" id="1316150"/>
    <lineage>
        <taxon>Eukaryota</taxon>
        <taxon>Fungi</taxon>
        <taxon>Fungi incertae sedis</taxon>
        <taxon>Mucoromycota</taxon>
        <taxon>Glomeromycotina</taxon>
        <taxon>Glomeromycetes</taxon>
        <taxon>Diversisporales</taxon>
        <taxon>Gigasporaceae</taxon>
        <taxon>Dentiscutata</taxon>
    </lineage>
</organism>
<protein>
    <submittedName>
        <fullName evidence="1">11787_t:CDS:1</fullName>
    </submittedName>
</protein>
<evidence type="ECO:0000313" key="2">
    <source>
        <dbReference type="Proteomes" id="UP000789702"/>
    </source>
</evidence>
<reference evidence="1" key="1">
    <citation type="submission" date="2021-06" db="EMBL/GenBank/DDBJ databases">
        <authorList>
            <person name="Kallberg Y."/>
            <person name="Tangrot J."/>
            <person name="Rosling A."/>
        </authorList>
    </citation>
    <scope>NUCLEOTIDE SEQUENCE</scope>
    <source>
        <strain evidence="1">IL203A</strain>
    </source>
</reference>
<comment type="caution">
    <text evidence="1">The sequence shown here is derived from an EMBL/GenBank/DDBJ whole genome shotgun (WGS) entry which is preliminary data.</text>
</comment>